<dbReference type="PROSITE" id="PS50963">
    <property type="entry name" value="LINK_2"/>
    <property type="match status" value="1"/>
</dbReference>
<keyword evidence="3" id="KW-1133">Transmembrane helix</keyword>
<feature type="region of interest" description="Disordered" evidence="2">
    <location>
        <begin position="1"/>
        <end position="23"/>
    </location>
</feature>
<name>A0A6C0FC03_9ZZZZ</name>
<feature type="transmembrane region" description="Helical" evidence="3">
    <location>
        <begin position="139"/>
        <end position="159"/>
    </location>
</feature>
<dbReference type="AlphaFoldDB" id="A0A6C0FC03"/>
<sequence length="445" mass="50144">MSSTTNNLEKETQITASNKNDNIEVNQEENAEKVIVESPESNIQNFTDTVFTSTNLIILVGFLGAYGIVYYLSKRNNPEDPTMMTNDGSKTTSIVIDLFFLVIIGIILYTLYTSMTSKPEDTVSGEVIGGLSEYIDNPMSVLLSIFSIIGFYVLTYMFGIPMEKSNKPYSISFVEGTLWVLLVVIVIVDFFKYIFGISLNDILDKIKSFFRGEEELDENTNNKDEDKTNTDEPEEKCQKTTELDDPEGEVFNVSNNLYTYDDAVAVCKSYDAKLASYDQVEKAYNNGAEWCNYGWSEGQLALFPTQKATYEKLQKLDEGVCDASKKKGNNCGRPGVNGGYIANPYVKFGVNCYGKKPEATDTDLKSMETKKNQVYPKTPEEKALDKKIEYWKKNGNKYLTLNSYNTQKWSGKNKVTVETEDKDTEDKQEGFHFMGAVLPFLGIKS</sequence>
<feature type="domain" description="Link" evidence="4">
    <location>
        <begin position="247"/>
        <end position="354"/>
    </location>
</feature>
<reference evidence="5" key="1">
    <citation type="journal article" date="2020" name="Nature">
        <title>Giant virus diversity and host interactions through global metagenomics.</title>
        <authorList>
            <person name="Schulz F."/>
            <person name="Roux S."/>
            <person name="Paez-Espino D."/>
            <person name="Jungbluth S."/>
            <person name="Walsh D.A."/>
            <person name="Denef V.J."/>
            <person name="McMahon K.D."/>
            <person name="Konstantinidis K.T."/>
            <person name="Eloe-Fadrosh E.A."/>
            <person name="Kyrpides N.C."/>
            <person name="Woyke T."/>
        </authorList>
    </citation>
    <scope>NUCLEOTIDE SEQUENCE</scope>
    <source>
        <strain evidence="5">GVMAG-S-ERX556049-19</strain>
    </source>
</reference>
<keyword evidence="1" id="KW-1015">Disulfide bond</keyword>
<proteinExistence type="predicted"/>
<feature type="region of interest" description="Disordered" evidence="2">
    <location>
        <begin position="217"/>
        <end position="242"/>
    </location>
</feature>
<dbReference type="InterPro" id="IPR016187">
    <property type="entry name" value="CTDL_fold"/>
</dbReference>
<dbReference type="Pfam" id="PF00193">
    <property type="entry name" value="Xlink"/>
    <property type="match status" value="1"/>
</dbReference>
<protein>
    <recommendedName>
        <fullName evidence="4">Link domain-containing protein</fullName>
    </recommendedName>
</protein>
<evidence type="ECO:0000256" key="3">
    <source>
        <dbReference type="SAM" id="Phobius"/>
    </source>
</evidence>
<feature type="transmembrane region" description="Helical" evidence="3">
    <location>
        <begin position="94"/>
        <end position="112"/>
    </location>
</feature>
<organism evidence="5">
    <name type="scientific">viral metagenome</name>
    <dbReference type="NCBI Taxonomy" id="1070528"/>
    <lineage>
        <taxon>unclassified sequences</taxon>
        <taxon>metagenomes</taxon>
        <taxon>organismal metagenomes</taxon>
    </lineage>
</organism>
<dbReference type="GO" id="GO:0005540">
    <property type="term" value="F:hyaluronic acid binding"/>
    <property type="evidence" value="ECO:0007669"/>
    <property type="project" value="InterPro"/>
</dbReference>
<dbReference type="InterPro" id="IPR000538">
    <property type="entry name" value="Link_dom"/>
</dbReference>
<keyword evidence="3" id="KW-0472">Membrane</keyword>
<feature type="transmembrane region" description="Helical" evidence="3">
    <location>
        <begin position="56"/>
        <end position="73"/>
    </location>
</feature>
<dbReference type="Gene3D" id="3.10.100.10">
    <property type="entry name" value="Mannose-Binding Protein A, subunit A"/>
    <property type="match status" value="1"/>
</dbReference>
<feature type="transmembrane region" description="Helical" evidence="3">
    <location>
        <begin position="171"/>
        <end position="195"/>
    </location>
</feature>
<dbReference type="EMBL" id="MN738826">
    <property type="protein sequence ID" value="QHT38143.1"/>
    <property type="molecule type" value="Genomic_DNA"/>
</dbReference>
<evidence type="ECO:0000313" key="5">
    <source>
        <dbReference type="EMBL" id="QHT38143.1"/>
    </source>
</evidence>
<evidence type="ECO:0000256" key="1">
    <source>
        <dbReference type="ARBA" id="ARBA00023157"/>
    </source>
</evidence>
<accession>A0A6C0FC03</accession>
<evidence type="ECO:0000259" key="4">
    <source>
        <dbReference type="PROSITE" id="PS50963"/>
    </source>
</evidence>
<evidence type="ECO:0000256" key="2">
    <source>
        <dbReference type="SAM" id="MobiDB-lite"/>
    </source>
</evidence>
<keyword evidence="3" id="KW-0812">Transmembrane</keyword>
<feature type="compositionally biased region" description="Basic and acidic residues" evidence="2">
    <location>
        <begin position="220"/>
        <end position="242"/>
    </location>
</feature>
<dbReference type="InterPro" id="IPR016186">
    <property type="entry name" value="C-type_lectin-like/link_sf"/>
</dbReference>
<dbReference type="GO" id="GO:0007155">
    <property type="term" value="P:cell adhesion"/>
    <property type="evidence" value="ECO:0007669"/>
    <property type="project" value="InterPro"/>
</dbReference>
<dbReference type="SUPFAM" id="SSF56436">
    <property type="entry name" value="C-type lectin-like"/>
    <property type="match status" value="1"/>
</dbReference>
<dbReference type="SMART" id="SM00445">
    <property type="entry name" value="LINK"/>
    <property type="match status" value="1"/>
</dbReference>